<dbReference type="EMBL" id="FLRD01000078">
    <property type="protein sequence ID" value="SBT35095.1"/>
    <property type="molecule type" value="Genomic_DNA"/>
</dbReference>
<gene>
    <name evidence="2" type="ORF">POVWA1_025740</name>
    <name evidence="3" type="ORF">POVWA2_025570</name>
</gene>
<evidence type="ECO:0000313" key="3">
    <source>
        <dbReference type="EMBL" id="SBT35541.1"/>
    </source>
</evidence>
<keyword evidence="5" id="KW-1185">Reference proteome</keyword>
<evidence type="ECO:0000313" key="4">
    <source>
        <dbReference type="Proteomes" id="UP000078550"/>
    </source>
</evidence>
<accession>A0A1A8YUH8</accession>
<evidence type="ECO:0000256" key="1">
    <source>
        <dbReference type="SAM" id="MobiDB-lite"/>
    </source>
</evidence>
<protein>
    <submittedName>
        <fullName evidence="2">Uncharacterized protein</fullName>
    </submittedName>
</protein>
<organism evidence="2 5">
    <name type="scientific">Plasmodium ovale wallikeri</name>
    <dbReference type="NCBI Taxonomy" id="864142"/>
    <lineage>
        <taxon>Eukaryota</taxon>
        <taxon>Sar</taxon>
        <taxon>Alveolata</taxon>
        <taxon>Apicomplexa</taxon>
        <taxon>Aconoidasida</taxon>
        <taxon>Haemosporida</taxon>
        <taxon>Plasmodiidae</taxon>
        <taxon>Plasmodium</taxon>
        <taxon>Plasmodium (Plasmodium)</taxon>
    </lineage>
</organism>
<evidence type="ECO:0000313" key="5">
    <source>
        <dbReference type="Proteomes" id="UP000078555"/>
    </source>
</evidence>
<dbReference type="EMBL" id="FLRE01000103">
    <property type="protein sequence ID" value="SBT35541.1"/>
    <property type="molecule type" value="Genomic_DNA"/>
</dbReference>
<proteinExistence type="predicted"/>
<reference evidence="2" key="2">
    <citation type="submission" date="2016-05" db="EMBL/GenBank/DDBJ databases">
        <authorList>
            <person name="Lavstsen T."/>
            <person name="Jespersen J.S."/>
        </authorList>
    </citation>
    <scope>NUCLEOTIDE SEQUENCE [LARGE SCALE GENOMIC DNA]</scope>
</reference>
<sequence>MKLFPHTHTQTEKHKNIKTSKTSKHQNTKTSKHQSTKTSKHKNIKTSKHVSITFTCWCEPPCKTPFAYIRWDCGVWFQLLPRLRFGCCVLASEIRLLLFRLLRFDCCFSAFASTFPILAVPLYSHLPQTTLSCFCLPLKCKRVTLFAMNKQKVNNTVSVAKLTRLTMVMGVDKWWRQIMDTIRDRTWHNLGNCVLLCAQKSIGLNSLMAETSIIAYHWERKRTKMGTKGVKSNKGRKVEQRV</sequence>
<feature type="region of interest" description="Disordered" evidence="1">
    <location>
        <begin position="1"/>
        <end position="44"/>
    </location>
</feature>
<dbReference type="AlphaFoldDB" id="A0A1A8YUH8"/>
<reference evidence="4 5" key="1">
    <citation type="submission" date="2016-05" db="EMBL/GenBank/DDBJ databases">
        <authorList>
            <person name="Naeem Raeece"/>
        </authorList>
    </citation>
    <scope>NUCLEOTIDE SEQUENCE [LARGE SCALE GENOMIC DNA]</scope>
</reference>
<dbReference type="Proteomes" id="UP000078550">
    <property type="component" value="Unassembled WGS sequence"/>
</dbReference>
<feature type="compositionally biased region" description="Basic residues" evidence="1">
    <location>
        <begin position="15"/>
        <end position="44"/>
    </location>
</feature>
<name>A0A1A8YUH8_PLAOA</name>
<dbReference type="Proteomes" id="UP000078555">
    <property type="component" value="Unassembled WGS sequence"/>
</dbReference>
<evidence type="ECO:0000313" key="2">
    <source>
        <dbReference type="EMBL" id="SBT35095.1"/>
    </source>
</evidence>